<dbReference type="Gene3D" id="2.40.128.110">
    <property type="entry name" value="Lipid/polyisoprenoid-binding, YceI-like"/>
    <property type="match status" value="1"/>
</dbReference>
<dbReference type="InterPro" id="IPR036761">
    <property type="entry name" value="TTHA0802/YceI-like_sf"/>
</dbReference>
<name>A0A1G7INB9_9FLAO</name>
<organism evidence="3 4">
    <name type="scientific">Epilithonimonas hungarica</name>
    <dbReference type="NCBI Taxonomy" id="454006"/>
    <lineage>
        <taxon>Bacteria</taxon>
        <taxon>Pseudomonadati</taxon>
        <taxon>Bacteroidota</taxon>
        <taxon>Flavobacteriia</taxon>
        <taxon>Flavobacteriales</taxon>
        <taxon>Weeksellaceae</taxon>
        <taxon>Chryseobacterium group</taxon>
        <taxon>Epilithonimonas</taxon>
    </lineage>
</organism>
<dbReference type="PANTHER" id="PTHR34406">
    <property type="entry name" value="PROTEIN YCEI"/>
    <property type="match status" value="1"/>
</dbReference>
<dbReference type="SMART" id="SM00867">
    <property type="entry name" value="YceI"/>
    <property type="match status" value="1"/>
</dbReference>
<sequence length="181" mass="19359">MKTTKNLIKAVLTFGVLLMTPLTNAQKLSVQSSNIKIDGTSTLHDWDMTSKQSVFSGTVAGNAITNVRFVMKATSLKSKESGLDKNAYKALNTEKYPDIVFTTSSIPTSGTATITGNLTITNATKEVKIPVTVTKNGDSYNIKGTTKIKMTTFGVTPPKLMMGTIKTGDDLTITINVTATN</sequence>
<keyword evidence="1" id="KW-0732">Signal</keyword>
<gene>
    <name evidence="3" type="ORF">SAMN05421825_1130</name>
</gene>
<feature type="chain" id="PRO_5011649253" evidence="1">
    <location>
        <begin position="26"/>
        <end position="181"/>
    </location>
</feature>
<dbReference type="AlphaFoldDB" id="A0A1G7INB9"/>
<dbReference type="OrthoDB" id="9794147at2"/>
<accession>A0A1G7INB9</accession>
<evidence type="ECO:0000313" key="4">
    <source>
        <dbReference type="Proteomes" id="UP000199203"/>
    </source>
</evidence>
<dbReference type="EMBL" id="FNBH01000001">
    <property type="protein sequence ID" value="SDF13799.1"/>
    <property type="molecule type" value="Genomic_DNA"/>
</dbReference>
<evidence type="ECO:0000313" key="3">
    <source>
        <dbReference type="EMBL" id="SDF13799.1"/>
    </source>
</evidence>
<proteinExistence type="predicted"/>
<evidence type="ECO:0000259" key="2">
    <source>
        <dbReference type="SMART" id="SM00867"/>
    </source>
</evidence>
<evidence type="ECO:0000256" key="1">
    <source>
        <dbReference type="SAM" id="SignalP"/>
    </source>
</evidence>
<dbReference type="InterPro" id="IPR007372">
    <property type="entry name" value="Lipid/polyisoprenoid-bd_YceI"/>
</dbReference>
<dbReference type="SUPFAM" id="SSF101874">
    <property type="entry name" value="YceI-like"/>
    <property type="match status" value="1"/>
</dbReference>
<dbReference type="Proteomes" id="UP000199203">
    <property type="component" value="Unassembled WGS sequence"/>
</dbReference>
<feature type="domain" description="Lipid/polyisoprenoid-binding YceI-like" evidence="2">
    <location>
        <begin position="34"/>
        <end position="180"/>
    </location>
</feature>
<dbReference type="STRING" id="454006.SAMN05421825_1130"/>
<keyword evidence="4" id="KW-1185">Reference proteome</keyword>
<dbReference type="RefSeq" id="WP_089872081.1">
    <property type="nucleotide sequence ID" value="NZ_FNBH01000001.1"/>
</dbReference>
<dbReference type="PANTHER" id="PTHR34406:SF1">
    <property type="entry name" value="PROTEIN YCEI"/>
    <property type="match status" value="1"/>
</dbReference>
<protein>
    <submittedName>
        <fullName evidence="3">YceI-like domain-containing protein</fullName>
    </submittedName>
</protein>
<dbReference type="Pfam" id="PF04264">
    <property type="entry name" value="YceI"/>
    <property type="match status" value="1"/>
</dbReference>
<feature type="signal peptide" evidence="1">
    <location>
        <begin position="1"/>
        <end position="25"/>
    </location>
</feature>
<reference evidence="4" key="1">
    <citation type="submission" date="2016-10" db="EMBL/GenBank/DDBJ databases">
        <authorList>
            <person name="Varghese N."/>
            <person name="Submissions S."/>
        </authorList>
    </citation>
    <scope>NUCLEOTIDE SEQUENCE [LARGE SCALE GENOMIC DNA]</scope>
    <source>
        <strain evidence="4">DSM 19684</strain>
    </source>
</reference>